<evidence type="ECO:0000313" key="1">
    <source>
        <dbReference type="EMBL" id="MBK4348230.1"/>
    </source>
</evidence>
<dbReference type="EMBL" id="JAEPES010000004">
    <property type="protein sequence ID" value="MBK4348230.1"/>
    <property type="molecule type" value="Genomic_DNA"/>
</dbReference>
<organism evidence="1 2">
    <name type="scientific">Lacisediminihabitans changchengi</name>
    <dbReference type="NCBI Taxonomy" id="2787634"/>
    <lineage>
        <taxon>Bacteria</taxon>
        <taxon>Bacillati</taxon>
        <taxon>Actinomycetota</taxon>
        <taxon>Actinomycetes</taxon>
        <taxon>Micrococcales</taxon>
        <taxon>Microbacteriaceae</taxon>
        <taxon>Lacisediminihabitans</taxon>
    </lineage>
</organism>
<accession>A0A934SSP9</accession>
<dbReference type="AlphaFoldDB" id="A0A934SSP9"/>
<protein>
    <submittedName>
        <fullName evidence="1">Uncharacterized protein</fullName>
    </submittedName>
</protein>
<comment type="caution">
    <text evidence="1">The sequence shown here is derived from an EMBL/GenBank/DDBJ whole genome shotgun (WGS) entry which is preliminary data.</text>
</comment>
<name>A0A934SSP9_9MICO</name>
<keyword evidence="2" id="KW-1185">Reference proteome</keyword>
<gene>
    <name evidence="1" type="ORF">IV501_11345</name>
</gene>
<dbReference type="RefSeq" id="WP_200556459.1">
    <property type="nucleotide sequence ID" value="NZ_JAEPES010000004.1"/>
</dbReference>
<sequence>MDDLRGSATHRIAQLADVLAAETPTSEWLIRQLLAALGELEDLEPIADLEIEGDEDF</sequence>
<reference evidence="1" key="1">
    <citation type="submission" date="2021-01" db="EMBL/GenBank/DDBJ databases">
        <title>Lacisediminihabitans sp. nov. strain G11-30, isolated from Antarctic Soil.</title>
        <authorList>
            <person name="Li J."/>
        </authorList>
    </citation>
    <scope>NUCLEOTIDE SEQUENCE</scope>
    <source>
        <strain evidence="1">G11-30</strain>
    </source>
</reference>
<dbReference type="Proteomes" id="UP000636458">
    <property type="component" value="Unassembled WGS sequence"/>
</dbReference>
<evidence type="ECO:0000313" key="2">
    <source>
        <dbReference type="Proteomes" id="UP000636458"/>
    </source>
</evidence>
<proteinExistence type="predicted"/>